<evidence type="ECO:0000313" key="2">
    <source>
        <dbReference type="Proteomes" id="UP000515369"/>
    </source>
</evidence>
<keyword evidence="2" id="KW-1185">Reference proteome</keyword>
<dbReference type="AlphaFoldDB" id="A0A7G5GQ49"/>
<reference evidence="1 2" key="1">
    <citation type="submission" date="2020-07" db="EMBL/GenBank/DDBJ databases">
        <title>Spirosoma foliorum sp. nov., isolated from the leaves on the Nejang mountain Korea, Republic of.</title>
        <authorList>
            <person name="Ho H."/>
            <person name="Lee Y.-J."/>
            <person name="Nurcahyanto D.-A."/>
            <person name="Kim S.-G."/>
        </authorList>
    </citation>
    <scope>NUCLEOTIDE SEQUENCE [LARGE SCALE GENOMIC DNA]</scope>
    <source>
        <strain evidence="1 2">PL0136</strain>
    </source>
</reference>
<proteinExistence type="predicted"/>
<organism evidence="1 2">
    <name type="scientific">Spirosoma foliorum</name>
    <dbReference type="NCBI Taxonomy" id="2710596"/>
    <lineage>
        <taxon>Bacteria</taxon>
        <taxon>Pseudomonadati</taxon>
        <taxon>Bacteroidota</taxon>
        <taxon>Cytophagia</taxon>
        <taxon>Cytophagales</taxon>
        <taxon>Cytophagaceae</taxon>
        <taxon>Spirosoma</taxon>
    </lineage>
</organism>
<dbReference type="RefSeq" id="WP_182458104.1">
    <property type="nucleotide sequence ID" value="NZ_CP059732.1"/>
</dbReference>
<accession>A0A7G5GQ49</accession>
<dbReference type="EMBL" id="CP059732">
    <property type="protein sequence ID" value="QMW00991.1"/>
    <property type="molecule type" value="Genomic_DNA"/>
</dbReference>
<dbReference type="Proteomes" id="UP000515369">
    <property type="component" value="Chromosome"/>
</dbReference>
<evidence type="ECO:0000313" key="1">
    <source>
        <dbReference type="EMBL" id="QMW00991.1"/>
    </source>
</evidence>
<protein>
    <submittedName>
        <fullName evidence="1">Uncharacterized protein</fullName>
    </submittedName>
</protein>
<gene>
    <name evidence="1" type="ORF">H3H32_23840</name>
</gene>
<name>A0A7G5GQ49_9BACT</name>
<dbReference type="KEGG" id="sfol:H3H32_23840"/>
<sequence length="82" mass="9456">MIGRVTGSLLVGEMLMVDLRGTRIGRRFAEWRFAESHHSRNEKPHLPLRAIKVDLPWDTYQYSDALDLHVESAEKAEPNLVK</sequence>